<feature type="transmembrane region" description="Helical" evidence="1">
    <location>
        <begin position="12"/>
        <end position="30"/>
    </location>
</feature>
<reference evidence="2 3" key="1">
    <citation type="submission" date="2018-06" db="EMBL/GenBank/DDBJ databases">
        <title>Complete genome of Desulfovibrio marinus P48SEP.</title>
        <authorList>
            <person name="Crispim J.S."/>
            <person name="Vidigal P.M.P."/>
            <person name="Silva L.C.F."/>
            <person name="Araujo L.C."/>
            <person name="Laguardia C.N."/>
            <person name="Dias R.S."/>
            <person name="Sousa M.P."/>
            <person name="Paula S.O."/>
            <person name="Silva C."/>
        </authorList>
    </citation>
    <scope>NUCLEOTIDE SEQUENCE [LARGE SCALE GENOMIC DNA]</scope>
    <source>
        <strain evidence="2 3">P48SEP</strain>
    </source>
</reference>
<proteinExistence type="predicted"/>
<protein>
    <recommendedName>
        <fullName evidence="4">Virus attachment protein p12 family protein</fullName>
    </recommendedName>
</protein>
<evidence type="ECO:0000313" key="3">
    <source>
        <dbReference type="Proteomes" id="UP000434052"/>
    </source>
</evidence>
<evidence type="ECO:0000256" key="1">
    <source>
        <dbReference type="SAM" id="Phobius"/>
    </source>
</evidence>
<accession>A0A6P1ZPC1</accession>
<evidence type="ECO:0000313" key="2">
    <source>
        <dbReference type="EMBL" id="TVM36347.1"/>
    </source>
</evidence>
<organism evidence="2 3">
    <name type="scientific">Oceanidesulfovibrio marinus</name>
    <dbReference type="NCBI Taxonomy" id="370038"/>
    <lineage>
        <taxon>Bacteria</taxon>
        <taxon>Pseudomonadati</taxon>
        <taxon>Thermodesulfobacteriota</taxon>
        <taxon>Desulfovibrionia</taxon>
        <taxon>Desulfovibrionales</taxon>
        <taxon>Desulfovibrionaceae</taxon>
        <taxon>Oceanidesulfovibrio</taxon>
    </lineage>
</organism>
<dbReference type="Pfam" id="PF12669">
    <property type="entry name" value="FeoB_associated"/>
    <property type="match status" value="1"/>
</dbReference>
<name>A0A6P1ZPC1_9BACT</name>
<keyword evidence="1" id="KW-0812">Transmembrane</keyword>
<dbReference type="EMBL" id="QMIF01000001">
    <property type="protein sequence ID" value="TVM36347.1"/>
    <property type="molecule type" value="Genomic_DNA"/>
</dbReference>
<comment type="caution">
    <text evidence="2">The sequence shown here is derived from an EMBL/GenBank/DDBJ whole genome shotgun (WGS) entry which is preliminary data.</text>
</comment>
<gene>
    <name evidence="2" type="ORF">DQK91_00025</name>
</gene>
<evidence type="ECO:0008006" key="4">
    <source>
        <dbReference type="Google" id="ProtNLM"/>
    </source>
</evidence>
<dbReference type="Proteomes" id="UP000434052">
    <property type="component" value="Unassembled WGS sequence"/>
</dbReference>
<sequence>MNTKNHPECSMSLDTAIVAIIVLLAAVYAGRKLYRQAMHRETCGSCGGCCPTPDEREPNRQAAGQSACCGCASHSTGAPIGDRPER</sequence>
<dbReference type="AlphaFoldDB" id="A0A6P1ZPC1"/>
<keyword evidence="1" id="KW-1133">Transmembrane helix</keyword>
<keyword evidence="1" id="KW-0472">Membrane</keyword>